<proteinExistence type="predicted"/>
<reference evidence="2 3" key="1">
    <citation type="journal article" date="2019" name="Nat. Plants">
        <title>Stout camphor tree genome fills gaps in understanding of flowering plant genome evolution.</title>
        <authorList>
            <person name="Chaw S.M."/>
            <person name="Liu Y.C."/>
            <person name="Wu Y.W."/>
            <person name="Wang H.Y."/>
            <person name="Lin C.I."/>
            <person name="Wu C.S."/>
            <person name="Ke H.M."/>
            <person name="Chang L.Y."/>
            <person name="Hsu C.Y."/>
            <person name="Yang H.T."/>
            <person name="Sudianto E."/>
            <person name="Hsu M.H."/>
            <person name="Wu K.P."/>
            <person name="Wang L.N."/>
            <person name="Leebens-Mack J.H."/>
            <person name="Tsai I.J."/>
        </authorList>
    </citation>
    <scope>NUCLEOTIDE SEQUENCE [LARGE SCALE GENOMIC DNA]</scope>
    <source>
        <strain evidence="3">cv. Chaw 1501</strain>
        <tissue evidence="2">Young leaves</tissue>
    </source>
</reference>
<sequence>MGCSVSKMEFRLTPQMKIRPPTGTIDEIAIQYSEERGVEEMKVKVCNERDEEVGDLGAIIGPSSPSFRVYFRNSFAESEDGEKAKGTSNGMNGIGMQSSVSKIPNEVLETKLVKKERGRRQWTFPKTTVAVYSFLHIRSDRRGLLIGKVA</sequence>
<evidence type="ECO:0000313" key="2">
    <source>
        <dbReference type="EMBL" id="RWR73119.1"/>
    </source>
</evidence>
<comment type="caution">
    <text evidence="2">The sequence shown here is derived from an EMBL/GenBank/DDBJ whole genome shotgun (WGS) entry which is preliminary data.</text>
</comment>
<dbReference type="Proteomes" id="UP000283530">
    <property type="component" value="Unassembled WGS sequence"/>
</dbReference>
<evidence type="ECO:0000256" key="1">
    <source>
        <dbReference type="SAM" id="MobiDB-lite"/>
    </source>
</evidence>
<evidence type="ECO:0000313" key="3">
    <source>
        <dbReference type="Proteomes" id="UP000283530"/>
    </source>
</evidence>
<accession>A0A3S3MG30</accession>
<protein>
    <submittedName>
        <fullName evidence="2">Uncharacterized protein</fullName>
    </submittedName>
</protein>
<organism evidence="2 3">
    <name type="scientific">Cinnamomum micranthum f. kanehirae</name>
    <dbReference type="NCBI Taxonomy" id="337451"/>
    <lineage>
        <taxon>Eukaryota</taxon>
        <taxon>Viridiplantae</taxon>
        <taxon>Streptophyta</taxon>
        <taxon>Embryophyta</taxon>
        <taxon>Tracheophyta</taxon>
        <taxon>Spermatophyta</taxon>
        <taxon>Magnoliopsida</taxon>
        <taxon>Magnoliidae</taxon>
        <taxon>Laurales</taxon>
        <taxon>Lauraceae</taxon>
        <taxon>Cinnamomum</taxon>
    </lineage>
</organism>
<keyword evidence="3" id="KW-1185">Reference proteome</keyword>
<name>A0A3S3MG30_9MAGN</name>
<gene>
    <name evidence="2" type="ORF">CKAN_00137200</name>
</gene>
<feature type="compositionally biased region" description="Polar residues" evidence="1">
    <location>
        <begin position="86"/>
        <end position="98"/>
    </location>
</feature>
<dbReference type="AlphaFoldDB" id="A0A3S3MG30"/>
<feature type="region of interest" description="Disordered" evidence="1">
    <location>
        <begin position="77"/>
        <end position="98"/>
    </location>
</feature>
<dbReference type="EMBL" id="QPKB01000001">
    <property type="protein sequence ID" value="RWR73119.1"/>
    <property type="molecule type" value="Genomic_DNA"/>
</dbReference>